<evidence type="ECO:0000313" key="3">
    <source>
        <dbReference type="Proteomes" id="UP000245910"/>
    </source>
</evidence>
<feature type="region of interest" description="Disordered" evidence="1">
    <location>
        <begin position="524"/>
        <end position="543"/>
    </location>
</feature>
<feature type="region of interest" description="Disordered" evidence="1">
    <location>
        <begin position="264"/>
        <end position="304"/>
    </location>
</feature>
<organism evidence="2 3">
    <name type="scientific">Fusarium venenatum</name>
    <dbReference type="NCBI Taxonomy" id="56646"/>
    <lineage>
        <taxon>Eukaryota</taxon>
        <taxon>Fungi</taxon>
        <taxon>Dikarya</taxon>
        <taxon>Ascomycota</taxon>
        <taxon>Pezizomycotina</taxon>
        <taxon>Sordariomycetes</taxon>
        <taxon>Hypocreomycetidae</taxon>
        <taxon>Hypocreales</taxon>
        <taxon>Nectriaceae</taxon>
        <taxon>Fusarium</taxon>
    </lineage>
</organism>
<dbReference type="OrthoDB" id="5426563at2759"/>
<sequence length="736" mass="83157">MNWTEGALARHSRRKGWDKDAARQKQYFAKARARKNAPSSSKGLDIVSFVPDYIKQSQPQQPQDHYSASSTSAKKQKTPKRKLIHMQNDANKTPHRDLFQGINVELPKPGGELSPAYQSKKDHQELDIAVKRRKLLEKDDWTGVNTQKPLVANSTWRKDRSPRPRGTVNFRQDLTFIPPTHDQYGHYNKRTLGGLSNEEMRINIGSQHLRWSWESSSVRSFDTRQGLPGHIDSSPDRSLNIGTMPPYQLPPNVQTLTRVTIRPRKCNNSPDRLDSRNKLSSLSKSALNTTHGNSNRGLNRREESDKPRFVANAHIAIIHQPQPTKGTQPSMFNIRSPDLEENMSTTAVLGAPTRSSKRITTKDIRWNSWLNSKAIISSKEPAQTNEMSESPRSISPGISHFWNSSEEHSQTQSPVQPRTTRQRLLSQTDEPQLQSCESRSSNAISSDNIQNEVLSSEPKLPEVQTEDDSPSPITLETHEPLKNLNHDRRHACVKRRSDWVLSARPNPHKTTNCRDLLDLLSENEDSNGAVTEKDTDRKTTLNPEDENEIWKRFVFDNNIAETTRRALDEAKEQTRRELGLERTNSPCTFQDLPLASSPTAARSDVAEPPSVSRDSSLSMKQTLGIADDEMGRPSSTDPDSDLEDQSLSEVTARVDTTDANGSIIAQPSSPEPIQAEFKFHQPQLFIGRLAAGAPSDKPPVTFYEPKNGKRWKKRRDKGRPDFRAMPNYDDDPIEED</sequence>
<dbReference type="EMBL" id="LN649229">
    <property type="protein sequence ID" value="CEI67290.1"/>
    <property type="molecule type" value="Genomic_DNA"/>
</dbReference>
<protein>
    <submittedName>
        <fullName evidence="2">Uncharacterized protein</fullName>
    </submittedName>
</protein>
<feature type="region of interest" description="Disordered" evidence="1">
    <location>
        <begin position="1"/>
        <end position="23"/>
    </location>
</feature>
<reference evidence="3" key="1">
    <citation type="submission" date="2014-10" db="EMBL/GenBank/DDBJ databases">
        <authorList>
            <person name="King R."/>
        </authorList>
    </citation>
    <scope>NUCLEOTIDE SEQUENCE [LARGE SCALE GENOMIC DNA]</scope>
    <source>
        <strain evidence="3">A3/5</strain>
    </source>
</reference>
<feature type="compositionally biased region" description="Polar residues" evidence="1">
    <location>
        <begin position="612"/>
        <end position="621"/>
    </location>
</feature>
<dbReference type="Proteomes" id="UP000245910">
    <property type="component" value="Chromosome I"/>
</dbReference>
<feature type="region of interest" description="Disordered" evidence="1">
    <location>
        <begin position="377"/>
        <end position="477"/>
    </location>
</feature>
<feature type="compositionally biased region" description="Basic and acidic residues" evidence="1">
    <location>
        <begin position="567"/>
        <end position="580"/>
    </location>
</feature>
<accession>A0A2L2TYL5</accession>
<feature type="compositionally biased region" description="Polar residues" evidence="1">
    <location>
        <begin position="377"/>
        <end position="393"/>
    </location>
</feature>
<name>A0A2L2TYL5_9HYPO</name>
<proteinExistence type="predicted"/>
<keyword evidence="3" id="KW-1185">Reference proteome</keyword>
<dbReference type="AlphaFoldDB" id="A0A2L2TYL5"/>
<feature type="region of interest" description="Disordered" evidence="1">
    <location>
        <begin position="53"/>
        <end position="82"/>
    </location>
</feature>
<feature type="compositionally biased region" description="Low complexity" evidence="1">
    <location>
        <begin position="278"/>
        <end position="288"/>
    </location>
</feature>
<evidence type="ECO:0000313" key="2">
    <source>
        <dbReference type="EMBL" id="CEI67290.1"/>
    </source>
</evidence>
<feature type="region of interest" description="Disordered" evidence="1">
    <location>
        <begin position="567"/>
        <end position="648"/>
    </location>
</feature>
<feature type="compositionally biased region" description="Polar residues" evidence="1">
    <location>
        <begin position="55"/>
        <end position="66"/>
    </location>
</feature>
<evidence type="ECO:0000256" key="1">
    <source>
        <dbReference type="SAM" id="MobiDB-lite"/>
    </source>
</evidence>
<feature type="compositionally biased region" description="Polar residues" evidence="1">
    <location>
        <begin position="410"/>
        <end position="454"/>
    </location>
</feature>
<feature type="region of interest" description="Disordered" evidence="1">
    <location>
        <begin position="691"/>
        <end position="736"/>
    </location>
</feature>
<feature type="compositionally biased region" description="Basic residues" evidence="1">
    <location>
        <begin position="708"/>
        <end position="717"/>
    </location>
</feature>